<protein>
    <submittedName>
        <fullName evidence="2">Uncharacterized protein</fullName>
    </submittedName>
</protein>
<organism evidence="2">
    <name type="scientific">Pandoravirus neocaledonia</name>
    <dbReference type="NCBI Taxonomy" id="2107708"/>
    <lineage>
        <taxon>Viruses</taxon>
        <taxon>Pandoravirus</taxon>
    </lineage>
</organism>
<evidence type="ECO:0000256" key="1">
    <source>
        <dbReference type="SAM" id="MobiDB-lite"/>
    </source>
</evidence>
<dbReference type="GeneID" id="36843247"/>
<sequence length="233" mass="25767">MLETDAIDDRDRRAVGGAGLFSAHTDAPRPVKRARPLLPSSTAATSKAPAATEKDPTPQTQMDTVTTQGEEQTHMIRDPATQGWQAYTRPHDWTARRLVPHYDADLDQHHHEVDVTAEHALWCAYVRSGSRVPSADLDVVFDDVVAFAADFIDDGVYYDMESMEPGVERRRWIAEQPPIVQADRARRSRLATVVGEALEREDDALYMSASPSWSGEDAIEAYASDDAASSRSS</sequence>
<dbReference type="RefSeq" id="YP_009482537.1">
    <property type="nucleotide sequence ID" value="NC_037666.1"/>
</dbReference>
<evidence type="ECO:0000313" key="2">
    <source>
        <dbReference type="EMBL" id="AVK76534.1"/>
    </source>
</evidence>
<dbReference type="EMBL" id="MG011690">
    <property type="protein sequence ID" value="AVK76534.1"/>
    <property type="molecule type" value="Genomic_DNA"/>
</dbReference>
<feature type="region of interest" description="Disordered" evidence="1">
    <location>
        <begin position="1"/>
        <end position="80"/>
    </location>
</feature>
<reference evidence="2" key="1">
    <citation type="journal article" date="2018" name="Nat. Commun.">
        <title>Diversity and evolution of the emerging Pandoraviridae family.</title>
        <authorList>
            <person name="Legendre M."/>
            <person name="Fabre E."/>
            <person name="Poirot O."/>
            <person name="Jeudy S."/>
            <person name="Lartigue A."/>
            <person name="Alempic J.M."/>
            <person name="Beucher L."/>
            <person name="Philippe N."/>
            <person name="Bertaux L."/>
            <person name="Christo-Foroux E."/>
            <person name="Labadie K."/>
            <person name="Coute Y."/>
            <person name="Abergel C."/>
            <person name="Claverie J.M."/>
        </authorList>
    </citation>
    <scope>NUCLEOTIDE SEQUENCE [LARGE SCALE GENOMIC DNA]</scope>
    <source>
        <strain evidence="2">Neocaledonia</strain>
    </source>
</reference>
<feature type="compositionally biased region" description="Low complexity" evidence="1">
    <location>
        <begin position="39"/>
        <end position="51"/>
    </location>
</feature>
<dbReference type="KEGG" id="vg:36843247"/>
<feature type="compositionally biased region" description="Polar residues" evidence="1">
    <location>
        <begin position="57"/>
        <end position="70"/>
    </location>
</feature>
<gene>
    <name evidence="2" type="ORF">pneo_cds_927</name>
</gene>
<dbReference type="Proteomes" id="UP000249287">
    <property type="component" value="Segment"/>
</dbReference>
<name>A0A2U7UDL0_9VIRU</name>
<accession>A0A2U7UDL0</accession>
<proteinExistence type="predicted"/>